<protein>
    <submittedName>
        <fullName evidence="1">Pirin C-terminal cupin domain-containing protein</fullName>
    </submittedName>
</protein>
<dbReference type="STRING" id="83784.SAMN05192564_1011172"/>
<evidence type="ECO:0000313" key="2">
    <source>
        <dbReference type="Proteomes" id="UP000198638"/>
    </source>
</evidence>
<accession>A0A1H4AGI1</accession>
<evidence type="ECO:0000313" key="1">
    <source>
        <dbReference type="EMBL" id="SEA34878.1"/>
    </source>
</evidence>
<dbReference type="AlphaFoldDB" id="A0A1H4AGI1"/>
<organism evidence="1 2">
    <name type="scientific">Paraburkholderia sartisoli</name>
    <dbReference type="NCBI Taxonomy" id="83784"/>
    <lineage>
        <taxon>Bacteria</taxon>
        <taxon>Pseudomonadati</taxon>
        <taxon>Pseudomonadota</taxon>
        <taxon>Betaproteobacteria</taxon>
        <taxon>Burkholderiales</taxon>
        <taxon>Burkholderiaceae</taxon>
        <taxon>Paraburkholderia</taxon>
    </lineage>
</organism>
<gene>
    <name evidence="1" type="ORF">SAMN05192564_1011172</name>
</gene>
<dbReference type="EMBL" id="FNRQ01000001">
    <property type="protein sequence ID" value="SEA34878.1"/>
    <property type="molecule type" value="Genomic_DNA"/>
</dbReference>
<proteinExistence type="predicted"/>
<dbReference type="OrthoDB" id="9780903at2"/>
<keyword evidence="2" id="KW-1185">Reference proteome</keyword>
<dbReference type="Proteomes" id="UP000198638">
    <property type="component" value="Unassembled WGS sequence"/>
</dbReference>
<sequence length="78" mass="8569">MSSGQRQVSTTVELLAAATRILPAQTIIDDGDMRLIRALPQKQQTALGPFVMDTPERLEQAKRDFAAGRMGRLEGVPF</sequence>
<name>A0A1H4AGI1_9BURK</name>
<reference evidence="2" key="1">
    <citation type="submission" date="2016-10" db="EMBL/GenBank/DDBJ databases">
        <authorList>
            <person name="Varghese N."/>
            <person name="Submissions S."/>
        </authorList>
    </citation>
    <scope>NUCLEOTIDE SEQUENCE [LARGE SCALE GENOMIC DNA]</scope>
    <source>
        <strain evidence="2">LMG 24000</strain>
    </source>
</reference>
<dbReference type="RefSeq" id="WP_090530170.1">
    <property type="nucleotide sequence ID" value="NZ_FNRQ01000001.1"/>
</dbReference>